<evidence type="ECO:0000313" key="1">
    <source>
        <dbReference type="EMBL" id="SVD66959.1"/>
    </source>
</evidence>
<accession>A0A382X7V8</accession>
<dbReference type="EMBL" id="UINC01165524">
    <property type="protein sequence ID" value="SVD66959.1"/>
    <property type="molecule type" value="Genomic_DNA"/>
</dbReference>
<feature type="non-terminal residue" evidence="1">
    <location>
        <position position="37"/>
    </location>
</feature>
<proteinExistence type="predicted"/>
<gene>
    <name evidence="1" type="ORF">METZ01_LOCUS419813</name>
</gene>
<organism evidence="1">
    <name type="scientific">marine metagenome</name>
    <dbReference type="NCBI Taxonomy" id="408172"/>
    <lineage>
        <taxon>unclassified sequences</taxon>
        <taxon>metagenomes</taxon>
        <taxon>ecological metagenomes</taxon>
    </lineage>
</organism>
<sequence length="37" mass="4054">MTTNVQRDVEFGFVAAPSGEKSLSDSKTYDEILADCE</sequence>
<reference evidence="1" key="1">
    <citation type="submission" date="2018-05" db="EMBL/GenBank/DDBJ databases">
        <authorList>
            <person name="Lanie J.A."/>
            <person name="Ng W.-L."/>
            <person name="Kazmierczak K.M."/>
            <person name="Andrzejewski T.M."/>
            <person name="Davidsen T.M."/>
            <person name="Wayne K.J."/>
            <person name="Tettelin H."/>
            <person name="Glass J.I."/>
            <person name="Rusch D."/>
            <person name="Podicherti R."/>
            <person name="Tsui H.-C.T."/>
            <person name="Winkler M.E."/>
        </authorList>
    </citation>
    <scope>NUCLEOTIDE SEQUENCE</scope>
</reference>
<protein>
    <submittedName>
        <fullName evidence="1">Uncharacterized protein</fullName>
    </submittedName>
</protein>
<name>A0A382X7V8_9ZZZZ</name>
<dbReference type="AlphaFoldDB" id="A0A382X7V8"/>